<dbReference type="AlphaFoldDB" id="A0ABD2BY10"/>
<organism evidence="1 2">
    <name type="scientific">Vespula squamosa</name>
    <name type="common">Southern yellow jacket</name>
    <name type="synonym">Wasp</name>
    <dbReference type="NCBI Taxonomy" id="30214"/>
    <lineage>
        <taxon>Eukaryota</taxon>
        <taxon>Metazoa</taxon>
        <taxon>Ecdysozoa</taxon>
        <taxon>Arthropoda</taxon>
        <taxon>Hexapoda</taxon>
        <taxon>Insecta</taxon>
        <taxon>Pterygota</taxon>
        <taxon>Neoptera</taxon>
        <taxon>Endopterygota</taxon>
        <taxon>Hymenoptera</taxon>
        <taxon>Apocrita</taxon>
        <taxon>Aculeata</taxon>
        <taxon>Vespoidea</taxon>
        <taxon>Vespidae</taxon>
        <taxon>Vespinae</taxon>
        <taxon>Vespula</taxon>
    </lineage>
</organism>
<sequence>MKILLLRPIRANKSPALIVNLSTLLMLLTMDLEPSPLATLSPNGEKILTPEKVFSSSLVNNLRLKDSPNSLTHYSLLNPKFPRKHPLNLNKLKKRTQEKNSVYHLDEALKKHISTMMRLSSNSNHDSD</sequence>
<name>A0ABD2BY10_VESSQ</name>
<keyword evidence="2" id="KW-1185">Reference proteome</keyword>
<evidence type="ECO:0000313" key="2">
    <source>
        <dbReference type="Proteomes" id="UP001607302"/>
    </source>
</evidence>
<dbReference type="Proteomes" id="UP001607302">
    <property type="component" value="Unassembled WGS sequence"/>
</dbReference>
<protein>
    <submittedName>
        <fullName evidence="1">Uncharacterized protein</fullName>
    </submittedName>
</protein>
<dbReference type="EMBL" id="JAUDFV010000027">
    <property type="protein sequence ID" value="KAL2737662.1"/>
    <property type="molecule type" value="Genomic_DNA"/>
</dbReference>
<evidence type="ECO:0000313" key="1">
    <source>
        <dbReference type="EMBL" id="KAL2737662.1"/>
    </source>
</evidence>
<comment type="caution">
    <text evidence="1">The sequence shown here is derived from an EMBL/GenBank/DDBJ whole genome shotgun (WGS) entry which is preliminary data.</text>
</comment>
<proteinExistence type="predicted"/>
<reference evidence="1 2" key="1">
    <citation type="journal article" date="2024" name="Ann. Entomol. Soc. Am.">
        <title>Genomic analyses of the southern and eastern yellowjacket wasps (Hymenoptera: Vespidae) reveal evolutionary signatures of social life.</title>
        <authorList>
            <person name="Catto M.A."/>
            <person name="Caine P.B."/>
            <person name="Orr S.E."/>
            <person name="Hunt B.G."/>
            <person name="Goodisman M.A.D."/>
        </authorList>
    </citation>
    <scope>NUCLEOTIDE SEQUENCE [LARGE SCALE GENOMIC DNA]</scope>
    <source>
        <strain evidence="1">233</strain>
        <tissue evidence="1">Head and thorax</tissue>
    </source>
</reference>
<gene>
    <name evidence="1" type="ORF">V1478_001748</name>
</gene>
<accession>A0ABD2BY10</accession>